<dbReference type="EMBL" id="CABITT030000008">
    <property type="protein sequence ID" value="VVB17810.1"/>
    <property type="molecule type" value="Genomic_DNA"/>
</dbReference>
<evidence type="ECO:0000313" key="1">
    <source>
        <dbReference type="EMBL" id="VVB17810.1"/>
    </source>
</evidence>
<gene>
    <name evidence="1" type="ORF">ANE_LOCUS28254</name>
</gene>
<protein>
    <recommendedName>
        <fullName evidence="3">Response regulatory domain-containing protein</fullName>
    </recommendedName>
</protein>
<dbReference type="Proteomes" id="UP000489600">
    <property type="component" value="Unassembled WGS sequence"/>
</dbReference>
<comment type="caution">
    <text evidence="1">The sequence shown here is derived from an EMBL/GenBank/DDBJ whole genome shotgun (WGS) entry which is preliminary data.</text>
</comment>
<evidence type="ECO:0000313" key="2">
    <source>
        <dbReference type="Proteomes" id="UP000489600"/>
    </source>
</evidence>
<organism evidence="1 2">
    <name type="scientific">Arabis nemorensis</name>
    <dbReference type="NCBI Taxonomy" id="586526"/>
    <lineage>
        <taxon>Eukaryota</taxon>
        <taxon>Viridiplantae</taxon>
        <taxon>Streptophyta</taxon>
        <taxon>Embryophyta</taxon>
        <taxon>Tracheophyta</taxon>
        <taxon>Spermatophyta</taxon>
        <taxon>Magnoliopsida</taxon>
        <taxon>eudicotyledons</taxon>
        <taxon>Gunneridae</taxon>
        <taxon>Pentapetalae</taxon>
        <taxon>rosids</taxon>
        <taxon>malvids</taxon>
        <taxon>Brassicales</taxon>
        <taxon>Brassicaceae</taxon>
        <taxon>Arabideae</taxon>
        <taxon>Arabis</taxon>
    </lineage>
</organism>
<dbReference type="AlphaFoldDB" id="A0A565CVP5"/>
<sequence length="116" mass="13332">MFLPSTTVTLIGNSSNVCSKSLLVKSLLSIVLQELYNILDWMLKKNQSVFRCLEEGAEDFLLKPVKLSDVRRLRDSLMKVEDLTFTKSIKKRELEETENVYSLDSSVHSHLKRAKI</sequence>
<keyword evidence="2" id="KW-1185">Reference proteome</keyword>
<name>A0A565CVP5_9BRAS</name>
<reference evidence="1" key="1">
    <citation type="submission" date="2019-07" db="EMBL/GenBank/DDBJ databases">
        <authorList>
            <person name="Dittberner H."/>
        </authorList>
    </citation>
    <scope>NUCLEOTIDE SEQUENCE [LARGE SCALE GENOMIC DNA]</scope>
</reference>
<dbReference type="OrthoDB" id="1938426at2759"/>
<evidence type="ECO:0008006" key="3">
    <source>
        <dbReference type="Google" id="ProtNLM"/>
    </source>
</evidence>
<accession>A0A565CVP5</accession>
<proteinExistence type="predicted"/>